<accession>H8I7S7</accession>
<dbReference type="InterPro" id="IPR052048">
    <property type="entry name" value="ST_Response_Regulator"/>
</dbReference>
<feature type="domain" description="Response regulatory" evidence="2">
    <location>
        <begin position="37"/>
        <end position="151"/>
    </location>
</feature>
<dbReference type="EMBL" id="CP003243">
    <property type="protein sequence ID" value="AFC99912.1"/>
    <property type="molecule type" value="Genomic_DNA"/>
</dbReference>
<dbReference type="AlphaFoldDB" id="H8I7S7"/>
<dbReference type="RefSeq" id="WP_014405750.1">
    <property type="nucleotide sequence ID" value="NC_017034.1"/>
</dbReference>
<proteinExistence type="predicted"/>
<reference evidence="3 4" key="1">
    <citation type="journal article" date="2012" name="J. Bacteriol.">
        <title>Complete genome sequence of a thermophilic methanogen, Methanocella conradii HZ254, isolated from Chinese rice field soil.</title>
        <authorList>
            <person name="Lu Z."/>
            <person name="Lu Y."/>
        </authorList>
    </citation>
    <scope>NUCLEOTIDE SEQUENCE [LARGE SCALE GENOMIC DNA]</scope>
    <source>
        <strain evidence="4">DSM 24694 / JCM 17849 / CGMCC 1.5162 / HZ254</strain>
    </source>
</reference>
<dbReference type="InterPro" id="IPR001789">
    <property type="entry name" value="Sig_transdc_resp-reg_receiver"/>
</dbReference>
<keyword evidence="4" id="KW-1185">Reference proteome</keyword>
<dbReference type="STRING" id="1041930.Mtc_1156"/>
<name>H8I7S7_METCZ</name>
<dbReference type="Gene3D" id="3.40.50.2300">
    <property type="match status" value="1"/>
</dbReference>
<organism evidence="3 4">
    <name type="scientific">Methanocella conradii (strain DSM 24694 / JCM 17849 / CGMCC 1.5162 / HZ254)</name>
    <dbReference type="NCBI Taxonomy" id="1041930"/>
    <lineage>
        <taxon>Archaea</taxon>
        <taxon>Methanobacteriati</taxon>
        <taxon>Methanobacteriota</taxon>
        <taxon>Stenosarchaea group</taxon>
        <taxon>Methanomicrobia</taxon>
        <taxon>Methanocellales</taxon>
        <taxon>Methanocellaceae</taxon>
        <taxon>Methanocella</taxon>
    </lineage>
</organism>
<dbReference type="PANTHER" id="PTHR43228:SF1">
    <property type="entry name" value="TWO-COMPONENT RESPONSE REGULATOR ARR22"/>
    <property type="match status" value="1"/>
</dbReference>
<dbReference type="SUPFAM" id="SSF52172">
    <property type="entry name" value="CheY-like"/>
    <property type="match status" value="1"/>
</dbReference>
<protein>
    <submittedName>
        <fullName evidence="3">Response regulator</fullName>
    </submittedName>
</protein>
<dbReference type="PROSITE" id="PS50110">
    <property type="entry name" value="RESPONSE_REGULATORY"/>
    <property type="match status" value="1"/>
</dbReference>
<dbReference type="InterPro" id="IPR058245">
    <property type="entry name" value="NreC/VraR/RcsB-like_REC"/>
</dbReference>
<feature type="modified residue" description="4-aspartylphosphate" evidence="1">
    <location>
        <position position="88"/>
    </location>
</feature>
<evidence type="ECO:0000313" key="3">
    <source>
        <dbReference type="EMBL" id="AFC99912.1"/>
    </source>
</evidence>
<dbReference type="GeneID" id="11971283"/>
<keyword evidence="1" id="KW-0597">Phosphoprotein</keyword>
<dbReference type="eggNOG" id="arCOG02391">
    <property type="taxonomic scope" value="Archaea"/>
</dbReference>
<dbReference type="Proteomes" id="UP000005233">
    <property type="component" value="Chromosome"/>
</dbReference>
<dbReference type="KEGG" id="mez:Mtc_1156"/>
<dbReference type="CDD" id="cd17535">
    <property type="entry name" value="REC_NarL-like"/>
    <property type="match status" value="1"/>
</dbReference>
<dbReference type="SMART" id="SM00448">
    <property type="entry name" value="REC"/>
    <property type="match status" value="1"/>
</dbReference>
<sequence length="154" mass="17606">MDSYKLATFGEPVDMNKPSHFPGNDAIERPEYERQRTVAIIEDERDIVDVYTKFCFMNCLKVAFVAYDGSEALREFGRRARPDVLLIDHRMPNMTGLEAMRRMLELDPDAKFIVLSADDEIKDDALRAGARAFLKKPASLYEISLAITRVLNET</sequence>
<evidence type="ECO:0000313" key="4">
    <source>
        <dbReference type="Proteomes" id="UP000005233"/>
    </source>
</evidence>
<dbReference type="HOGENOM" id="CLU_000445_69_8_2"/>
<evidence type="ECO:0000259" key="2">
    <source>
        <dbReference type="PROSITE" id="PS50110"/>
    </source>
</evidence>
<dbReference type="PANTHER" id="PTHR43228">
    <property type="entry name" value="TWO-COMPONENT RESPONSE REGULATOR"/>
    <property type="match status" value="1"/>
</dbReference>
<dbReference type="InterPro" id="IPR011006">
    <property type="entry name" value="CheY-like_superfamily"/>
</dbReference>
<gene>
    <name evidence="3" type="ordered locus">Mtc_1156</name>
</gene>
<dbReference type="Pfam" id="PF00072">
    <property type="entry name" value="Response_reg"/>
    <property type="match status" value="1"/>
</dbReference>
<evidence type="ECO:0000256" key="1">
    <source>
        <dbReference type="PROSITE-ProRule" id="PRU00169"/>
    </source>
</evidence>
<dbReference type="GO" id="GO:0000160">
    <property type="term" value="P:phosphorelay signal transduction system"/>
    <property type="evidence" value="ECO:0007669"/>
    <property type="project" value="InterPro"/>
</dbReference>